<dbReference type="AlphaFoldDB" id="A0A4D6LWH0"/>
<keyword evidence="3" id="KW-1185">Reference proteome</keyword>
<dbReference type="EMBL" id="CP039349">
    <property type="protein sequence ID" value="QCD93222.1"/>
    <property type="molecule type" value="Genomic_DNA"/>
</dbReference>
<feature type="compositionally biased region" description="Polar residues" evidence="1">
    <location>
        <begin position="38"/>
        <end position="53"/>
    </location>
</feature>
<evidence type="ECO:0000313" key="3">
    <source>
        <dbReference type="Proteomes" id="UP000501690"/>
    </source>
</evidence>
<accession>A0A4D6LWH0</accession>
<feature type="region of interest" description="Disordered" evidence="1">
    <location>
        <begin position="1"/>
        <end position="53"/>
    </location>
</feature>
<sequence>MATAAAAISTAHSSPSRRPPFPQSPQPSKLPPQDHHASASSDGNQRASATPPEQRTFFSMAAANASIHHATTISIEPRAERHCSATIFHHRDAIFISSAKLLHNASAMAATESEPEHRHLHLLRVSDHREEALTTSAVRLRARPPRTATPLHHLFCSTIFARTSATTAPATIAPTGEATTPSQ</sequence>
<proteinExistence type="predicted"/>
<organism evidence="2 3">
    <name type="scientific">Vigna unguiculata</name>
    <name type="common">Cowpea</name>
    <dbReference type="NCBI Taxonomy" id="3917"/>
    <lineage>
        <taxon>Eukaryota</taxon>
        <taxon>Viridiplantae</taxon>
        <taxon>Streptophyta</taxon>
        <taxon>Embryophyta</taxon>
        <taxon>Tracheophyta</taxon>
        <taxon>Spermatophyta</taxon>
        <taxon>Magnoliopsida</taxon>
        <taxon>eudicotyledons</taxon>
        <taxon>Gunneridae</taxon>
        <taxon>Pentapetalae</taxon>
        <taxon>rosids</taxon>
        <taxon>fabids</taxon>
        <taxon>Fabales</taxon>
        <taxon>Fabaceae</taxon>
        <taxon>Papilionoideae</taxon>
        <taxon>50 kb inversion clade</taxon>
        <taxon>NPAAA clade</taxon>
        <taxon>indigoferoid/millettioid clade</taxon>
        <taxon>Phaseoleae</taxon>
        <taxon>Vigna</taxon>
    </lineage>
</organism>
<evidence type="ECO:0000256" key="1">
    <source>
        <dbReference type="SAM" id="MobiDB-lite"/>
    </source>
</evidence>
<feature type="compositionally biased region" description="Low complexity" evidence="1">
    <location>
        <begin position="1"/>
        <end position="16"/>
    </location>
</feature>
<gene>
    <name evidence="2" type="ORF">DEO72_LG5g1294</name>
</gene>
<feature type="compositionally biased region" description="Pro residues" evidence="1">
    <location>
        <begin position="17"/>
        <end position="30"/>
    </location>
</feature>
<evidence type="ECO:0000313" key="2">
    <source>
        <dbReference type="EMBL" id="QCD93222.1"/>
    </source>
</evidence>
<dbReference type="Proteomes" id="UP000501690">
    <property type="component" value="Linkage Group LG5"/>
</dbReference>
<reference evidence="2 3" key="1">
    <citation type="submission" date="2019-04" db="EMBL/GenBank/DDBJ databases">
        <title>An improved genome assembly and genetic linkage map for asparagus bean, Vigna unguiculata ssp. sesquipedialis.</title>
        <authorList>
            <person name="Xia Q."/>
            <person name="Zhang R."/>
            <person name="Dong Y."/>
        </authorList>
    </citation>
    <scope>NUCLEOTIDE SEQUENCE [LARGE SCALE GENOMIC DNA]</scope>
    <source>
        <tissue evidence="2">Leaf</tissue>
    </source>
</reference>
<protein>
    <submittedName>
        <fullName evidence="2">Uncharacterized protein</fullName>
    </submittedName>
</protein>
<name>A0A4D6LWH0_VIGUN</name>